<keyword evidence="1" id="KW-0812">Transmembrane</keyword>
<gene>
    <name evidence="2" type="ORF">PENTCL1PPCAC_15871</name>
</gene>
<dbReference type="Proteomes" id="UP001432027">
    <property type="component" value="Unassembled WGS sequence"/>
</dbReference>
<evidence type="ECO:0000313" key="2">
    <source>
        <dbReference type="EMBL" id="GMS93696.1"/>
    </source>
</evidence>
<evidence type="ECO:0008006" key="4">
    <source>
        <dbReference type="Google" id="ProtNLM"/>
    </source>
</evidence>
<evidence type="ECO:0000313" key="3">
    <source>
        <dbReference type="Proteomes" id="UP001432027"/>
    </source>
</evidence>
<keyword evidence="1" id="KW-0472">Membrane</keyword>
<keyword evidence="3" id="KW-1185">Reference proteome</keyword>
<feature type="non-terminal residue" evidence="2">
    <location>
        <position position="109"/>
    </location>
</feature>
<feature type="transmembrane region" description="Helical" evidence="1">
    <location>
        <begin position="40"/>
        <end position="62"/>
    </location>
</feature>
<comment type="caution">
    <text evidence="2">The sequence shown here is derived from an EMBL/GenBank/DDBJ whole genome shotgun (WGS) entry which is preliminary data.</text>
</comment>
<reference evidence="2" key="1">
    <citation type="submission" date="2023-10" db="EMBL/GenBank/DDBJ databases">
        <title>Genome assembly of Pristionchus species.</title>
        <authorList>
            <person name="Yoshida K."/>
            <person name="Sommer R.J."/>
        </authorList>
    </citation>
    <scope>NUCLEOTIDE SEQUENCE</scope>
    <source>
        <strain evidence="2">RS0144</strain>
    </source>
</reference>
<protein>
    <recommendedName>
        <fullName evidence="4">G protein-coupled receptor</fullName>
    </recommendedName>
</protein>
<organism evidence="2 3">
    <name type="scientific">Pristionchus entomophagus</name>
    <dbReference type="NCBI Taxonomy" id="358040"/>
    <lineage>
        <taxon>Eukaryota</taxon>
        <taxon>Metazoa</taxon>
        <taxon>Ecdysozoa</taxon>
        <taxon>Nematoda</taxon>
        <taxon>Chromadorea</taxon>
        <taxon>Rhabditida</taxon>
        <taxon>Rhabditina</taxon>
        <taxon>Diplogasteromorpha</taxon>
        <taxon>Diplogasteroidea</taxon>
        <taxon>Neodiplogasteridae</taxon>
        <taxon>Pristionchus</taxon>
    </lineage>
</organism>
<name>A0AAV5THB3_9BILA</name>
<dbReference type="Pfam" id="PF10326">
    <property type="entry name" value="7TM_GPCR_Str"/>
    <property type="match status" value="1"/>
</dbReference>
<dbReference type="AlphaFoldDB" id="A0AAV5THB3"/>
<proteinExistence type="predicted"/>
<evidence type="ECO:0000256" key="1">
    <source>
        <dbReference type="SAM" id="Phobius"/>
    </source>
</evidence>
<dbReference type="InterPro" id="IPR019428">
    <property type="entry name" value="7TM_GPCR_serpentine_rcpt_Str"/>
</dbReference>
<feature type="transmembrane region" description="Helical" evidence="1">
    <location>
        <begin position="6"/>
        <end position="28"/>
    </location>
</feature>
<sequence length="109" mass="12067">ILPLAIASSVCFFISLVLNLLLLFFLFFRPSSQLTGFKWISVAFIITDLLFSLAYTIIVPIWHSDSSGLTLIIPVGFPSSLHSSNVFNALIQPAYLLWHSGMMGTSFLV</sequence>
<dbReference type="EMBL" id="BTSX01000004">
    <property type="protein sequence ID" value="GMS93696.1"/>
    <property type="molecule type" value="Genomic_DNA"/>
</dbReference>
<keyword evidence="1" id="KW-1133">Transmembrane helix</keyword>
<accession>A0AAV5THB3</accession>
<feature type="non-terminal residue" evidence="2">
    <location>
        <position position="1"/>
    </location>
</feature>